<dbReference type="InterPro" id="IPR008757">
    <property type="entry name" value="Peptidase_M6-like_domain"/>
</dbReference>
<evidence type="ECO:0000313" key="4">
    <source>
        <dbReference type="EMBL" id="MDF0593920.1"/>
    </source>
</evidence>
<comment type="caution">
    <text evidence="4">The sequence shown here is derived from an EMBL/GenBank/DDBJ whole genome shotgun (WGS) entry which is preliminary data.</text>
</comment>
<dbReference type="PANTHER" id="PTHR41775:SF1">
    <property type="entry name" value="PEPTIDASE M6-LIKE DOMAIN-CONTAINING PROTEIN"/>
    <property type="match status" value="1"/>
</dbReference>
<sequence length="744" mass="81470">MSSIFGETLTFGEGNGSAVKLVVYGDEFYARYETEDGYTVVYDADVGSYCYALAINGEFVSSGVTISESPPVRVRRHLRESEEVRNAKFNKRHALMIPPPEPVALHDTLRTLGPNKGLLEGRRVSEGAVRGLAVLVQFQDVKSTVSVAEVSEMLNGRGYSENGNLCSVRDYYQMISSGKLDYFNEVVGPITLKQNRMYYAQNLLVEEALDAVVDMGIDLSRFDSRRAGVIDALSFLYAGQTQYLDWLWPHNHVINLRYGNIRTYFYMISSLGRSKTDLSIGTFCHESGHMLCRFPDLYDYGGRDGDFEKSAGLGRYCLMSSGNHNNGGKTPSPVCAYLRDLVGWCDNKVVITQPDEYEAVSGDYGTILVYETEKINEYFIVENRCQLGLNGAIPASGLAVYHCDTLGSNEWQGGTANKHYQCGLLQADGHFDLENNRNTGDDGDLFKRVDGVALTHNTNPHSNMWDGSESGLIISQITEPSEVISFVAGAEPSSLDVFGEASPGLKVPDYDPNGAKSSITISEPGNARTIEVKVDITHTYIGDLSVVLVAPSGQRATLHNRGGGGQENLITSYNSASSADLNSLIGQPIKGDWTLWVSDHARRDVGKLNKWSIGMGLEARVRTIQEESATKLPIPDDDPIGVSSSISITEDGTVQKVAVDVDITHTYIGDLRIELFSPEGRQAILHNRTGGGQDDLVRTYDQNSCADLAAFAGQPIKGNWILRVTDLAGRDVGSLNRWGLKIGY</sequence>
<dbReference type="EMBL" id="JARFPL010000035">
    <property type="protein sequence ID" value="MDF0593920.1"/>
    <property type="molecule type" value="Genomic_DNA"/>
</dbReference>
<reference evidence="4 5" key="1">
    <citation type="submission" date="2023-03" db="EMBL/GenBank/DDBJ databases">
        <title>Whole genome sequencing of Methanotrichaceae archaeon M04Ac.</title>
        <authorList>
            <person name="Khomyakova M.A."/>
            <person name="Merkel A.Y."/>
            <person name="Slobodkin A.I."/>
        </authorList>
    </citation>
    <scope>NUCLEOTIDE SEQUENCE [LARGE SCALE GENOMIC DNA]</scope>
    <source>
        <strain evidence="4 5">M04Ac</strain>
    </source>
</reference>
<keyword evidence="5" id="KW-1185">Reference proteome</keyword>
<accession>A0ABT5XGY1</accession>
<feature type="domain" description="P/Homo B" evidence="3">
    <location>
        <begin position="490"/>
        <end position="613"/>
    </location>
</feature>
<evidence type="ECO:0000256" key="2">
    <source>
        <dbReference type="ARBA" id="ARBA00022801"/>
    </source>
</evidence>
<proteinExistence type="predicted"/>
<dbReference type="Gene3D" id="2.60.120.260">
    <property type="entry name" value="Galactose-binding domain-like"/>
    <property type="match status" value="2"/>
</dbReference>
<keyword evidence="1" id="KW-0645">Protease</keyword>
<keyword evidence="4" id="KW-0482">Metalloprotease</keyword>
<dbReference type="PANTHER" id="PTHR41775">
    <property type="entry name" value="SECRETED PROTEIN-RELATED"/>
    <property type="match status" value="1"/>
</dbReference>
<dbReference type="NCBIfam" id="TIGR03296">
    <property type="entry name" value="M6dom_TIGR03296"/>
    <property type="match status" value="1"/>
</dbReference>
<organism evidence="4 5">
    <name type="scientific">Candidatus Methanocrinis alkalitolerans</name>
    <dbReference type="NCBI Taxonomy" id="3033395"/>
    <lineage>
        <taxon>Archaea</taxon>
        <taxon>Methanobacteriati</taxon>
        <taxon>Methanobacteriota</taxon>
        <taxon>Stenosarchaea group</taxon>
        <taxon>Methanomicrobia</taxon>
        <taxon>Methanotrichales</taxon>
        <taxon>Methanotrichaceae</taxon>
        <taxon>Methanocrinis</taxon>
    </lineage>
</organism>
<evidence type="ECO:0000259" key="3">
    <source>
        <dbReference type="PROSITE" id="PS51829"/>
    </source>
</evidence>
<keyword evidence="2" id="KW-0378">Hydrolase</keyword>
<dbReference type="RefSeq" id="WP_316969618.1">
    <property type="nucleotide sequence ID" value="NZ_JARFPL010000035.1"/>
</dbReference>
<dbReference type="InterPro" id="IPR002884">
    <property type="entry name" value="P_dom"/>
</dbReference>
<dbReference type="PROSITE" id="PS51829">
    <property type="entry name" value="P_HOMO_B"/>
    <property type="match status" value="2"/>
</dbReference>
<evidence type="ECO:0000313" key="5">
    <source>
        <dbReference type="Proteomes" id="UP001215956"/>
    </source>
</evidence>
<dbReference type="Proteomes" id="UP001215956">
    <property type="component" value="Unassembled WGS sequence"/>
</dbReference>
<dbReference type="SUPFAM" id="SSF49785">
    <property type="entry name" value="Galactose-binding domain-like"/>
    <property type="match status" value="2"/>
</dbReference>
<dbReference type="InterPro" id="IPR008979">
    <property type="entry name" value="Galactose-bd-like_sf"/>
</dbReference>
<evidence type="ECO:0000256" key="1">
    <source>
        <dbReference type="ARBA" id="ARBA00022670"/>
    </source>
</evidence>
<protein>
    <submittedName>
        <fullName evidence="4">M6 family metalloprotease domain-containing protein</fullName>
    </submittedName>
</protein>
<dbReference type="GO" id="GO:0008237">
    <property type="term" value="F:metallopeptidase activity"/>
    <property type="evidence" value="ECO:0007669"/>
    <property type="project" value="UniProtKB-KW"/>
</dbReference>
<dbReference type="Pfam" id="PF01483">
    <property type="entry name" value="P_proprotein"/>
    <property type="match status" value="2"/>
</dbReference>
<feature type="domain" description="P/Homo B" evidence="3">
    <location>
        <begin position="616"/>
        <end position="744"/>
    </location>
</feature>
<name>A0ABT5XGY1_9EURY</name>
<gene>
    <name evidence="4" type="ORF">P0O24_10040</name>
</gene>